<accession>X1MMR2</accession>
<sequence>TEKVNSFKQAIEMLTENYEKYQQNSRVMTKRINRRNSARVLEDIIDEI</sequence>
<reference evidence="2" key="1">
    <citation type="journal article" date="2014" name="Front. Microbiol.">
        <title>High frequency of phylogenetically diverse reductive dehalogenase-homologous genes in deep subseafloor sedimentary metagenomes.</title>
        <authorList>
            <person name="Kawai M."/>
            <person name="Futagami T."/>
            <person name="Toyoda A."/>
            <person name="Takaki Y."/>
            <person name="Nishi S."/>
            <person name="Hori S."/>
            <person name="Arai W."/>
            <person name="Tsubouchi T."/>
            <person name="Morono Y."/>
            <person name="Uchiyama I."/>
            <person name="Ito T."/>
            <person name="Fujiyama A."/>
            <person name="Inagaki F."/>
            <person name="Takami H."/>
        </authorList>
    </citation>
    <scope>NUCLEOTIDE SEQUENCE</scope>
    <source>
        <strain evidence="2">Expedition CK06-06</strain>
    </source>
</reference>
<comment type="caution">
    <text evidence="2">The sequence shown here is derived from an EMBL/GenBank/DDBJ whole genome shotgun (WGS) entry which is preliminary data.</text>
</comment>
<protein>
    <submittedName>
        <fullName evidence="2">Uncharacterized protein</fullName>
    </submittedName>
</protein>
<gene>
    <name evidence="2" type="ORF">S06H3_31081</name>
</gene>
<organism evidence="2">
    <name type="scientific">marine sediment metagenome</name>
    <dbReference type="NCBI Taxonomy" id="412755"/>
    <lineage>
        <taxon>unclassified sequences</taxon>
        <taxon>metagenomes</taxon>
        <taxon>ecological metagenomes</taxon>
    </lineage>
</organism>
<feature type="coiled-coil region" evidence="1">
    <location>
        <begin position="4"/>
        <end position="31"/>
    </location>
</feature>
<proteinExistence type="predicted"/>
<name>X1MMR2_9ZZZZ</name>
<dbReference type="AlphaFoldDB" id="X1MMR2"/>
<keyword evidence="1" id="KW-0175">Coiled coil</keyword>
<evidence type="ECO:0000256" key="1">
    <source>
        <dbReference type="SAM" id="Coils"/>
    </source>
</evidence>
<feature type="non-terminal residue" evidence="2">
    <location>
        <position position="1"/>
    </location>
</feature>
<evidence type="ECO:0000313" key="2">
    <source>
        <dbReference type="EMBL" id="GAI19346.1"/>
    </source>
</evidence>
<dbReference type="EMBL" id="BARV01018366">
    <property type="protein sequence ID" value="GAI19346.1"/>
    <property type="molecule type" value="Genomic_DNA"/>
</dbReference>